<dbReference type="Proteomes" id="UP000037460">
    <property type="component" value="Unassembled WGS sequence"/>
</dbReference>
<name>A0A0M0JVX9_9EUKA</name>
<evidence type="ECO:0000256" key="1">
    <source>
        <dbReference type="ARBA" id="ARBA00004141"/>
    </source>
</evidence>
<dbReference type="GO" id="GO:0072657">
    <property type="term" value="P:protein localization to membrane"/>
    <property type="evidence" value="ECO:0007669"/>
    <property type="project" value="TreeGrafter"/>
</dbReference>
<proteinExistence type="inferred from homology"/>
<dbReference type="InterPro" id="IPR004240">
    <property type="entry name" value="EMP70"/>
</dbReference>
<gene>
    <name evidence="9" type="ORF">Ctob_016143</name>
</gene>
<keyword evidence="4 8" id="KW-0732">Signal</keyword>
<feature type="transmembrane region" description="Helical" evidence="7">
    <location>
        <begin position="223"/>
        <end position="246"/>
    </location>
</feature>
<protein>
    <recommendedName>
        <fullName evidence="7">Transmembrane 9 superfamily member</fullName>
    </recommendedName>
</protein>
<evidence type="ECO:0000256" key="7">
    <source>
        <dbReference type="RuleBase" id="RU363079"/>
    </source>
</evidence>
<dbReference type="PANTHER" id="PTHR10766:SF41">
    <property type="entry name" value="TRANSMEMBRANE 9 SUPERFAMILY MEMBER 3"/>
    <property type="match status" value="1"/>
</dbReference>
<evidence type="ECO:0000313" key="9">
    <source>
        <dbReference type="EMBL" id="KOO30715.1"/>
    </source>
</evidence>
<evidence type="ECO:0000256" key="4">
    <source>
        <dbReference type="ARBA" id="ARBA00022729"/>
    </source>
</evidence>
<evidence type="ECO:0000313" key="10">
    <source>
        <dbReference type="Proteomes" id="UP000037460"/>
    </source>
</evidence>
<dbReference type="Pfam" id="PF02990">
    <property type="entry name" value="EMP70"/>
    <property type="match status" value="1"/>
</dbReference>
<evidence type="ECO:0000256" key="6">
    <source>
        <dbReference type="ARBA" id="ARBA00023136"/>
    </source>
</evidence>
<dbReference type="GO" id="GO:0016020">
    <property type="term" value="C:membrane"/>
    <property type="evidence" value="ECO:0007669"/>
    <property type="project" value="UniProtKB-SubCell"/>
</dbReference>
<dbReference type="AlphaFoldDB" id="A0A0M0JVX9"/>
<accession>A0A0M0JVX9</accession>
<evidence type="ECO:0000256" key="2">
    <source>
        <dbReference type="ARBA" id="ARBA00005227"/>
    </source>
</evidence>
<sequence>MRLLVTICGLAAAAADEWSHKYKPNEDVTLWVNKVGPYHNPQETYVYYSLPFCSTKPVEQLEHRYDALGEVLEGNDLISSGLRFRYQEPVNDHSKICSMKLSEEDSAALQYAVRNHYWYQLYLDDLPIWGMVGELTAPDGATEGAAEVAEEQKEALLYTHKRFQIAYNADRIIHVNLTSENPVALTAGSSIEFSYSVDWVATDISFGRRFDRYLDDDFFEHQIHWFSIFNSFMMVIFLMGIVSLILMRTLRKDYAKYAREAGDLFC</sequence>
<organism evidence="9 10">
    <name type="scientific">Chrysochromulina tobinii</name>
    <dbReference type="NCBI Taxonomy" id="1460289"/>
    <lineage>
        <taxon>Eukaryota</taxon>
        <taxon>Haptista</taxon>
        <taxon>Haptophyta</taxon>
        <taxon>Prymnesiophyceae</taxon>
        <taxon>Prymnesiales</taxon>
        <taxon>Chrysochromulinaceae</taxon>
        <taxon>Chrysochromulina</taxon>
    </lineage>
</organism>
<keyword evidence="5 7" id="KW-1133">Transmembrane helix</keyword>
<feature type="signal peptide" evidence="8">
    <location>
        <begin position="1"/>
        <end position="15"/>
    </location>
</feature>
<keyword evidence="6 7" id="KW-0472">Membrane</keyword>
<dbReference type="PANTHER" id="PTHR10766">
    <property type="entry name" value="TRANSMEMBRANE 9 SUPERFAMILY PROTEIN"/>
    <property type="match status" value="1"/>
</dbReference>
<feature type="chain" id="PRO_5012745947" description="Transmembrane 9 superfamily member" evidence="8">
    <location>
        <begin position="16"/>
        <end position="266"/>
    </location>
</feature>
<comment type="caution">
    <text evidence="9">The sequence shown here is derived from an EMBL/GenBank/DDBJ whole genome shotgun (WGS) entry which is preliminary data.</text>
</comment>
<dbReference type="OrthoDB" id="1666796at2759"/>
<comment type="caution">
    <text evidence="7">Lacks conserved residue(s) required for the propagation of feature annotation.</text>
</comment>
<evidence type="ECO:0000256" key="8">
    <source>
        <dbReference type="SAM" id="SignalP"/>
    </source>
</evidence>
<reference evidence="10" key="1">
    <citation type="journal article" date="2015" name="PLoS Genet.">
        <title>Genome Sequence and Transcriptome Analyses of Chrysochromulina tobin: Metabolic Tools for Enhanced Algal Fitness in the Prominent Order Prymnesiales (Haptophyceae).</title>
        <authorList>
            <person name="Hovde B.T."/>
            <person name="Deodato C.R."/>
            <person name="Hunsperger H.M."/>
            <person name="Ryken S.A."/>
            <person name="Yost W."/>
            <person name="Jha R.K."/>
            <person name="Patterson J."/>
            <person name="Monnat R.J. Jr."/>
            <person name="Barlow S.B."/>
            <person name="Starkenburg S.R."/>
            <person name="Cattolico R.A."/>
        </authorList>
    </citation>
    <scope>NUCLEOTIDE SEQUENCE</scope>
    <source>
        <strain evidence="10">CCMP291</strain>
    </source>
</reference>
<comment type="subcellular location">
    <subcellularLocation>
        <location evidence="1">Membrane</location>
        <topology evidence="1">Multi-pass membrane protein</topology>
    </subcellularLocation>
</comment>
<comment type="similarity">
    <text evidence="2 7">Belongs to the nonaspanin (TM9SF) (TC 9.A.2) family.</text>
</comment>
<evidence type="ECO:0000256" key="3">
    <source>
        <dbReference type="ARBA" id="ARBA00022692"/>
    </source>
</evidence>
<evidence type="ECO:0000256" key="5">
    <source>
        <dbReference type="ARBA" id="ARBA00022989"/>
    </source>
</evidence>
<keyword evidence="10" id="KW-1185">Reference proteome</keyword>
<keyword evidence="3 7" id="KW-0812">Transmembrane</keyword>
<dbReference type="EMBL" id="JWZX01002174">
    <property type="protein sequence ID" value="KOO30715.1"/>
    <property type="molecule type" value="Genomic_DNA"/>
</dbReference>